<keyword evidence="4 9" id="KW-0929">Antimicrobial</keyword>
<evidence type="ECO:0000256" key="7">
    <source>
        <dbReference type="ARBA" id="ARBA00022859"/>
    </source>
</evidence>
<dbReference type="GO" id="GO:0045087">
    <property type="term" value="P:innate immune response"/>
    <property type="evidence" value="ECO:0007669"/>
    <property type="project" value="UniProtKB-KW"/>
</dbReference>
<dbReference type="VEuPathDB" id="VectorBase:ADIR015737"/>
<evidence type="ECO:0000256" key="8">
    <source>
        <dbReference type="ARBA" id="ARBA00023022"/>
    </source>
</evidence>
<comment type="similarity">
    <text evidence="2 9">Belongs to the cecropin family.</text>
</comment>
<dbReference type="PANTHER" id="PTHR38329:SF1">
    <property type="entry name" value="CECROPIN-A1-RELATED"/>
    <property type="match status" value="1"/>
</dbReference>
<dbReference type="GO" id="GO:0050829">
    <property type="term" value="P:defense response to Gram-negative bacterium"/>
    <property type="evidence" value="ECO:0007669"/>
    <property type="project" value="TreeGrafter"/>
</dbReference>
<evidence type="ECO:0000256" key="6">
    <source>
        <dbReference type="ARBA" id="ARBA00022729"/>
    </source>
</evidence>
<evidence type="ECO:0000256" key="3">
    <source>
        <dbReference type="ARBA" id="ARBA00022525"/>
    </source>
</evidence>
<keyword evidence="7 9" id="KW-0391">Immunity</keyword>
<dbReference type="STRING" id="7168.A0A1Y9H2N0"/>
<dbReference type="InterPro" id="IPR000875">
    <property type="entry name" value="CecC-like"/>
</dbReference>
<keyword evidence="5 9" id="KW-0399">Innate immunity</keyword>
<keyword evidence="12" id="KW-1185">Reference proteome</keyword>
<sequence>MNFGKIFIFVVLAALLLFGQAEAGGLKKLGKKLEGAGKRVFKAAEKALPVAAGVKALG</sequence>
<reference evidence="11" key="2">
    <citation type="submission" date="2020-05" db="UniProtKB">
        <authorList>
            <consortium name="EnsemblMetazoa"/>
        </authorList>
    </citation>
    <scope>IDENTIFICATION</scope>
    <source>
        <strain evidence="11">WRAIR2</strain>
    </source>
</reference>
<evidence type="ECO:0000256" key="10">
    <source>
        <dbReference type="SAM" id="SignalP"/>
    </source>
</evidence>
<dbReference type="EnsemblMetazoa" id="ADIR015737-RA">
    <property type="protein sequence ID" value="ADIR015737-PA"/>
    <property type="gene ID" value="ADIR015737"/>
</dbReference>
<proteinExistence type="inferred from homology"/>
<comment type="subcellular location">
    <subcellularLocation>
        <location evidence="1 9">Secreted</location>
    </subcellularLocation>
</comment>
<evidence type="ECO:0000256" key="2">
    <source>
        <dbReference type="ARBA" id="ARBA00010680"/>
    </source>
</evidence>
<feature type="signal peptide" evidence="10">
    <location>
        <begin position="1"/>
        <end position="23"/>
    </location>
</feature>
<reference evidence="12" key="1">
    <citation type="submission" date="2013-03" db="EMBL/GenBank/DDBJ databases">
        <title>The Genome Sequence of Anopheles dirus WRAIR2.</title>
        <authorList>
            <consortium name="The Broad Institute Genomics Platform"/>
            <person name="Neafsey D.E."/>
            <person name="Walton C."/>
            <person name="Walker B."/>
            <person name="Young S.K."/>
            <person name="Zeng Q."/>
            <person name="Gargeya S."/>
            <person name="Fitzgerald M."/>
            <person name="Haas B."/>
            <person name="Abouelleil A."/>
            <person name="Allen A.W."/>
            <person name="Alvarado L."/>
            <person name="Arachchi H.M."/>
            <person name="Berlin A.M."/>
            <person name="Chapman S.B."/>
            <person name="Gainer-Dewar J."/>
            <person name="Goldberg J."/>
            <person name="Griggs A."/>
            <person name="Gujja S."/>
            <person name="Hansen M."/>
            <person name="Howarth C."/>
            <person name="Imamovic A."/>
            <person name="Ireland A."/>
            <person name="Larimer J."/>
            <person name="McCowan C."/>
            <person name="Murphy C."/>
            <person name="Pearson M."/>
            <person name="Poon T.W."/>
            <person name="Priest M."/>
            <person name="Roberts A."/>
            <person name="Saif S."/>
            <person name="Shea T."/>
            <person name="Sisk P."/>
            <person name="Sykes S."/>
            <person name="Wortman J."/>
            <person name="Nusbaum C."/>
            <person name="Birren B."/>
        </authorList>
    </citation>
    <scope>NUCLEOTIDE SEQUENCE [LARGE SCALE GENOMIC DNA]</scope>
    <source>
        <strain evidence="12">WRAIR2</strain>
    </source>
</reference>
<evidence type="ECO:0000313" key="11">
    <source>
        <dbReference type="EnsemblMetazoa" id="ADIR015737-PA"/>
    </source>
</evidence>
<dbReference type="AlphaFoldDB" id="A0A1Y9H2N0"/>
<dbReference type="PANTHER" id="PTHR38329">
    <property type="entry name" value="CECROPIN-A1-RELATED"/>
    <property type="match status" value="1"/>
</dbReference>
<dbReference type="InterPro" id="IPR020400">
    <property type="entry name" value="CecC/Srx/CECD"/>
</dbReference>
<keyword evidence="6 10" id="KW-0732">Signal</keyword>
<evidence type="ECO:0000313" key="12">
    <source>
        <dbReference type="Proteomes" id="UP000075884"/>
    </source>
</evidence>
<dbReference type="Pfam" id="PF00272">
    <property type="entry name" value="Cecropin"/>
    <property type="match status" value="1"/>
</dbReference>
<feature type="chain" id="PRO_5012351054" evidence="10">
    <location>
        <begin position="24"/>
        <end position="58"/>
    </location>
</feature>
<dbReference type="GO" id="GO:0019731">
    <property type="term" value="P:antibacterial humoral response"/>
    <property type="evidence" value="ECO:0007669"/>
    <property type="project" value="InterPro"/>
</dbReference>
<organism evidence="11 12">
    <name type="scientific">Anopheles dirus</name>
    <dbReference type="NCBI Taxonomy" id="7168"/>
    <lineage>
        <taxon>Eukaryota</taxon>
        <taxon>Metazoa</taxon>
        <taxon>Ecdysozoa</taxon>
        <taxon>Arthropoda</taxon>
        <taxon>Hexapoda</taxon>
        <taxon>Insecta</taxon>
        <taxon>Pterygota</taxon>
        <taxon>Neoptera</taxon>
        <taxon>Endopterygota</taxon>
        <taxon>Diptera</taxon>
        <taxon>Nematocera</taxon>
        <taxon>Culicoidea</taxon>
        <taxon>Culicidae</taxon>
        <taxon>Anophelinae</taxon>
        <taxon>Anopheles</taxon>
    </lineage>
</organism>
<keyword evidence="3" id="KW-0964">Secreted</keyword>
<name>A0A1Y9H2N0_9DIPT</name>
<evidence type="ECO:0000256" key="4">
    <source>
        <dbReference type="ARBA" id="ARBA00022529"/>
    </source>
</evidence>
<accession>A0A1Y9H2N0</accession>
<dbReference type="GO" id="GO:0050830">
    <property type="term" value="P:defense response to Gram-positive bacterium"/>
    <property type="evidence" value="ECO:0007669"/>
    <property type="project" value="UniProtKB-ARBA"/>
</dbReference>
<dbReference type="GO" id="GO:0005615">
    <property type="term" value="C:extracellular space"/>
    <property type="evidence" value="ECO:0007669"/>
    <property type="project" value="TreeGrafter"/>
</dbReference>
<evidence type="ECO:0000256" key="5">
    <source>
        <dbReference type="ARBA" id="ARBA00022588"/>
    </source>
</evidence>
<evidence type="ECO:0000256" key="9">
    <source>
        <dbReference type="RuleBase" id="RU003948"/>
    </source>
</evidence>
<protein>
    <submittedName>
        <fullName evidence="11">Uncharacterized protein</fullName>
    </submittedName>
</protein>
<evidence type="ECO:0000256" key="1">
    <source>
        <dbReference type="ARBA" id="ARBA00004613"/>
    </source>
</evidence>
<keyword evidence="8 9" id="KW-0044">Antibiotic</keyword>
<dbReference type="Proteomes" id="UP000075884">
    <property type="component" value="Unassembled WGS sequence"/>
</dbReference>